<dbReference type="RefSeq" id="WP_201246390.1">
    <property type="nucleotide sequence ID" value="NZ_NHSF01000066.1"/>
</dbReference>
<comment type="function">
    <text evidence="6">Bidirectionally degrades single-stranded DNA into large acid-insoluble oligonucleotides, which are then degraded further into small acid-soluble oligonucleotides.</text>
</comment>
<dbReference type="NCBIfam" id="TIGR01280">
    <property type="entry name" value="xseB"/>
    <property type="match status" value="1"/>
</dbReference>
<dbReference type="Gene3D" id="1.10.287.1040">
    <property type="entry name" value="Exonuclease VII, small subunit"/>
    <property type="match status" value="1"/>
</dbReference>
<evidence type="ECO:0000256" key="6">
    <source>
        <dbReference type="HAMAP-Rule" id="MF_00337"/>
    </source>
</evidence>
<dbReference type="HAMAP" id="MF_00337">
    <property type="entry name" value="Exonuc_7_S"/>
    <property type="match status" value="1"/>
</dbReference>
<gene>
    <name evidence="6" type="primary">xseB</name>
    <name evidence="8" type="ORF">CCR82_13765</name>
</gene>
<dbReference type="InterPro" id="IPR037004">
    <property type="entry name" value="Exonuc_VII_ssu_sf"/>
</dbReference>
<evidence type="ECO:0000256" key="4">
    <source>
        <dbReference type="ARBA" id="ARBA00022801"/>
    </source>
</evidence>
<evidence type="ECO:0000256" key="1">
    <source>
        <dbReference type="ARBA" id="ARBA00009998"/>
    </source>
</evidence>
<comment type="catalytic activity">
    <reaction evidence="6">
        <text>Exonucleolytic cleavage in either 5'- to 3'- or 3'- to 5'-direction to yield nucleoside 5'-phosphates.</text>
        <dbReference type="EC" id="3.1.11.6"/>
    </reaction>
</comment>
<evidence type="ECO:0000313" key="9">
    <source>
        <dbReference type="Proteomes" id="UP001296967"/>
    </source>
</evidence>
<reference evidence="8" key="2">
    <citation type="journal article" date="2020" name="Microorganisms">
        <title>Osmotic Adaptation and Compatible Solute Biosynthesis of Phototrophic Bacteria as Revealed from Genome Analyses.</title>
        <authorList>
            <person name="Imhoff J.F."/>
            <person name="Rahn T."/>
            <person name="Kunzel S."/>
            <person name="Keller A."/>
            <person name="Neulinger S.C."/>
        </authorList>
    </citation>
    <scope>NUCLEOTIDE SEQUENCE</scope>
    <source>
        <strain evidence="8">DSM 4395</strain>
    </source>
</reference>
<proteinExistence type="inferred from homology"/>
<accession>A0AAJ0UHF3</accession>
<sequence length="86" mass="9411">MSEDKIDDPKQFEASLQALETLVDQLERGDLGLEDSLAAFEQGIRLSRGCQRALDQAEQRIRILSEPSEDAEPEPFAGATAPPPSD</sequence>
<dbReference type="GO" id="GO:0006308">
    <property type="term" value="P:DNA catabolic process"/>
    <property type="evidence" value="ECO:0007669"/>
    <property type="project" value="UniProtKB-UniRule"/>
</dbReference>
<keyword evidence="2 6" id="KW-0963">Cytoplasm</keyword>
<comment type="subunit">
    <text evidence="6">Heterooligomer composed of large and small subunits.</text>
</comment>
<dbReference type="PANTHER" id="PTHR34137">
    <property type="entry name" value="EXODEOXYRIBONUCLEASE 7 SMALL SUBUNIT"/>
    <property type="match status" value="1"/>
</dbReference>
<evidence type="ECO:0000256" key="3">
    <source>
        <dbReference type="ARBA" id="ARBA00022722"/>
    </source>
</evidence>
<protein>
    <recommendedName>
        <fullName evidence="6">Exodeoxyribonuclease 7 small subunit</fullName>
        <ecNumber evidence="6">3.1.11.6</ecNumber>
    </recommendedName>
    <alternativeName>
        <fullName evidence="6">Exodeoxyribonuclease VII small subunit</fullName>
        <shortName evidence="6">Exonuclease VII small subunit</shortName>
    </alternativeName>
</protein>
<dbReference type="GO" id="GO:0005829">
    <property type="term" value="C:cytosol"/>
    <property type="evidence" value="ECO:0007669"/>
    <property type="project" value="TreeGrafter"/>
</dbReference>
<keyword evidence="4 6" id="KW-0378">Hydrolase</keyword>
<evidence type="ECO:0000256" key="5">
    <source>
        <dbReference type="ARBA" id="ARBA00022839"/>
    </source>
</evidence>
<dbReference type="PANTHER" id="PTHR34137:SF1">
    <property type="entry name" value="EXODEOXYRIBONUCLEASE 7 SMALL SUBUNIT"/>
    <property type="match status" value="1"/>
</dbReference>
<keyword evidence="9" id="KW-1185">Reference proteome</keyword>
<evidence type="ECO:0000256" key="7">
    <source>
        <dbReference type="SAM" id="MobiDB-lite"/>
    </source>
</evidence>
<evidence type="ECO:0000313" key="8">
    <source>
        <dbReference type="EMBL" id="MBK5931555.1"/>
    </source>
</evidence>
<name>A0AAJ0UHF3_HALSE</name>
<comment type="caution">
    <text evidence="8">The sequence shown here is derived from an EMBL/GenBank/DDBJ whole genome shotgun (WGS) entry which is preliminary data.</text>
</comment>
<keyword evidence="3 6" id="KW-0540">Nuclease</keyword>
<comment type="similarity">
    <text evidence="1 6">Belongs to the XseB family.</text>
</comment>
<dbReference type="NCBIfam" id="NF002140">
    <property type="entry name" value="PRK00977.1-4"/>
    <property type="match status" value="1"/>
</dbReference>
<dbReference type="InterPro" id="IPR003761">
    <property type="entry name" value="Exonuc_VII_S"/>
</dbReference>
<evidence type="ECO:0000256" key="2">
    <source>
        <dbReference type="ARBA" id="ARBA00022490"/>
    </source>
</evidence>
<dbReference type="Proteomes" id="UP001296967">
    <property type="component" value="Unassembled WGS sequence"/>
</dbReference>
<organism evidence="8 9">
    <name type="scientific">Halochromatium salexigens</name>
    <name type="common">Chromatium salexigens</name>
    <dbReference type="NCBI Taxonomy" id="49447"/>
    <lineage>
        <taxon>Bacteria</taxon>
        <taxon>Pseudomonadati</taxon>
        <taxon>Pseudomonadota</taxon>
        <taxon>Gammaproteobacteria</taxon>
        <taxon>Chromatiales</taxon>
        <taxon>Chromatiaceae</taxon>
        <taxon>Halochromatium</taxon>
    </lineage>
</organism>
<feature type="region of interest" description="Disordered" evidence="7">
    <location>
        <begin position="64"/>
        <end position="86"/>
    </location>
</feature>
<dbReference type="EC" id="3.1.11.6" evidence="6"/>
<dbReference type="SUPFAM" id="SSF116842">
    <property type="entry name" value="XseB-like"/>
    <property type="match status" value="1"/>
</dbReference>
<dbReference type="Pfam" id="PF02609">
    <property type="entry name" value="Exonuc_VII_S"/>
    <property type="match status" value="1"/>
</dbReference>
<keyword evidence="5 6" id="KW-0269">Exonuclease</keyword>
<dbReference type="EMBL" id="NHSF01000066">
    <property type="protein sequence ID" value="MBK5931555.1"/>
    <property type="molecule type" value="Genomic_DNA"/>
</dbReference>
<dbReference type="GO" id="GO:0008855">
    <property type="term" value="F:exodeoxyribonuclease VII activity"/>
    <property type="evidence" value="ECO:0007669"/>
    <property type="project" value="UniProtKB-UniRule"/>
</dbReference>
<comment type="subcellular location">
    <subcellularLocation>
        <location evidence="6">Cytoplasm</location>
    </subcellularLocation>
</comment>
<dbReference type="GO" id="GO:0009318">
    <property type="term" value="C:exodeoxyribonuclease VII complex"/>
    <property type="evidence" value="ECO:0007669"/>
    <property type="project" value="UniProtKB-UniRule"/>
</dbReference>
<dbReference type="AlphaFoldDB" id="A0AAJ0UHF3"/>
<reference evidence="8" key="1">
    <citation type="submission" date="2017-05" db="EMBL/GenBank/DDBJ databases">
        <authorList>
            <person name="Imhoff J.F."/>
            <person name="Rahn T."/>
            <person name="Kuenzel S."/>
            <person name="Neulinger S.C."/>
        </authorList>
    </citation>
    <scope>NUCLEOTIDE SEQUENCE</scope>
    <source>
        <strain evidence="8">DSM 4395</strain>
    </source>
</reference>